<keyword evidence="1" id="KW-0677">Repeat</keyword>
<dbReference type="PROSITE" id="PS50005">
    <property type="entry name" value="TPR"/>
    <property type="match status" value="3"/>
</dbReference>
<comment type="caution">
    <text evidence="6">The sequence shown here is derived from an EMBL/GenBank/DDBJ whole genome shotgun (WGS) entry which is preliminary data.</text>
</comment>
<dbReference type="SMART" id="SM00387">
    <property type="entry name" value="HATPase_c"/>
    <property type="match status" value="1"/>
</dbReference>
<dbReference type="Proteomes" id="UP001528920">
    <property type="component" value="Unassembled WGS sequence"/>
</dbReference>
<evidence type="ECO:0000256" key="2">
    <source>
        <dbReference type="ARBA" id="ARBA00022803"/>
    </source>
</evidence>
<feature type="repeat" description="TPR" evidence="3">
    <location>
        <begin position="210"/>
        <end position="243"/>
    </location>
</feature>
<dbReference type="PANTHER" id="PTHR45641:SF19">
    <property type="entry name" value="NEPHROCYSTIN-3"/>
    <property type="match status" value="1"/>
</dbReference>
<dbReference type="Pfam" id="PF02518">
    <property type="entry name" value="HATPase_c"/>
    <property type="match status" value="1"/>
</dbReference>
<dbReference type="Gene3D" id="3.30.565.10">
    <property type="entry name" value="Histidine kinase-like ATPase, C-terminal domain"/>
    <property type="match status" value="1"/>
</dbReference>
<keyword evidence="4" id="KW-1133">Transmembrane helix</keyword>
<feature type="repeat" description="TPR" evidence="3">
    <location>
        <begin position="290"/>
        <end position="323"/>
    </location>
</feature>
<sequence>MRAFINQIGLILLVPCFIVLTSEYCQAQETKLDSLKQLLHKHNEKDTSRVNILYDIAVELASVNDDNAIINALKADSLASGLNYKSGKARSLMLIGKLLYNEKNEFSKALIELEKSLILFEEMANRSRISENLLLIAEINSDQGNFPIAIDFYEKALKIVKAERDTAGLQICYGSMGTIYARQGEYPKALEFYQKNLKISEEIGDKDKIASTLGNIGTIYSDEGSFDKALVFYNKALKMNEDADDKYGLAINYGNIAGVHLKQEEFDKALVCNQKALEILESLNDKFGIGRSKNNIGLVYLNRKDYETALLYFHQGLTLFEELGAIGGISVMLGNISEVYILMENYNLALEYSNRCLKIAEKTGSLNRKKFAYEKLSNTYKGLRKYDKALQYRELWVEVKDSIFNETNLKKITRLEVQFEHEKEKQAIALEQEKKDAVQLAELHRQKEMRNAFVIGFILVLLLVVIIFYYYRKTKKSNHQLSEQNGIITKQKEEKEMLIKEIHHRVKNNLQIISSLFNLQKRSTQHEEVKSALVDGLSRVKSVALIHELLYQNEDVINVNIKDFVTKLVSHIKASFGEHKNMQEKIDITDDVIFHIDTAVPVGLIITELITNSYKYAFDKEDICQLNITLSRNSDNNFCLLMSDNGSGLPKDFDVKKSKTLGLKMVRTLSAQLKGDIDYEFDNGAKFSLHFAVQKGS</sequence>
<dbReference type="InterPro" id="IPR036890">
    <property type="entry name" value="HATPase_C_sf"/>
</dbReference>
<keyword evidence="4" id="KW-0812">Transmembrane</keyword>
<evidence type="ECO:0000313" key="7">
    <source>
        <dbReference type="Proteomes" id="UP001528920"/>
    </source>
</evidence>
<proteinExistence type="predicted"/>
<protein>
    <submittedName>
        <fullName evidence="6">Tetratricopeptide repeat protein</fullName>
    </submittedName>
</protein>
<dbReference type="InterPro" id="IPR011495">
    <property type="entry name" value="Sig_transdc_His_kin_sub2_dim/P"/>
</dbReference>
<dbReference type="SUPFAM" id="SSF55874">
    <property type="entry name" value="ATPase domain of HSP90 chaperone/DNA topoisomerase II/histidine kinase"/>
    <property type="match status" value="1"/>
</dbReference>
<dbReference type="Gene3D" id="3.30.450.20">
    <property type="entry name" value="PAS domain"/>
    <property type="match status" value="1"/>
</dbReference>
<dbReference type="Gene3D" id="1.25.40.10">
    <property type="entry name" value="Tetratricopeptide repeat domain"/>
    <property type="match status" value="2"/>
</dbReference>
<dbReference type="InterPro" id="IPR005467">
    <property type="entry name" value="His_kinase_dom"/>
</dbReference>
<dbReference type="InterPro" id="IPR011990">
    <property type="entry name" value="TPR-like_helical_dom_sf"/>
</dbReference>
<dbReference type="RefSeq" id="WP_275110432.1">
    <property type="nucleotide sequence ID" value="NZ_JAKJSC010000002.1"/>
</dbReference>
<keyword evidence="4" id="KW-0472">Membrane</keyword>
<dbReference type="Pfam" id="PF13424">
    <property type="entry name" value="TPR_12"/>
    <property type="match status" value="2"/>
</dbReference>
<evidence type="ECO:0000256" key="3">
    <source>
        <dbReference type="PROSITE-ProRule" id="PRU00339"/>
    </source>
</evidence>
<dbReference type="PROSITE" id="PS50293">
    <property type="entry name" value="TPR_REGION"/>
    <property type="match status" value="1"/>
</dbReference>
<gene>
    <name evidence="6" type="ORF">L3049_13940</name>
</gene>
<dbReference type="EMBL" id="JAKJSC010000002">
    <property type="protein sequence ID" value="MDE5419103.1"/>
    <property type="molecule type" value="Genomic_DNA"/>
</dbReference>
<feature type="repeat" description="TPR" evidence="3">
    <location>
        <begin position="170"/>
        <end position="203"/>
    </location>
</feature>
<evidence type="ECO:0000313" key="6">
    <source>
        <dbReference type="EMBL" id="MDE5419103.1"/>
    </source>
</evidence>
<evidence type="ECO:0000256" key="1">
    <source>
        <dbReference type="ARBA" id="ARBA00022737"/>
    </source>
</evidence>
<dbReference type="InterPro" id="IPR019734">
    <property type="entry name" value="TPR_rpt"/>
</dbReference>
<dbReference type="SMART" id="SM00028">
    <property type="entry name" value="TPR"/>
    <property type="match status" value="7"/>
</dbReference>
<dbReference type="Pfam" id="PF07568">
    <property type="entry name" value="HisKA_2"/>
    <property type="match status" value="1"/>
</dbReference>
<name>A0ABT5VUL1_9BACT</name>
<dbReference type="PROSITE" id="PS50109">
    <property type="entry name" value="HIS_KIN"/>
    <property type="match status" value="1"/>
</dbReference>
<dbReference type="Pfam" id="PF13181">
    <property type="entry name" value="TPR_8"/>
    <property type="match status" value="1"/>
</dbReference>
<accession>A0ABT5VUL1</accession>
<feature type="transmembrane region" description="Helical" evidence="4">
    <location>
        <begin position="452"/>
        <end position="471"/>
    </location>
</feature>
<organism evidence="6 7">
    <name type="scientific">Paralabilibaculum antarcticum</name>
    <dbReference type="NCBI Taxonomy" id="2912572"/>
    <lineage>
        <taxon>Bacteria</taxon>
        <taxon>Pseudomonadati</taxon>
        <taxon>Bacteroidota</taxon>
        <taxon>Bacteroidia</taxon>
        <taxon>Marinilabiliales</taxon>
        <taxon>Marinifilaceae</taxon>
        <taxon>Paralabilibaculum</taxon>
    </lineage>
</organism>
<reference evidence="6 7" key="1">
    <citation type="submission" date="2022-01" db="EMBL/GenBank/DDBJ databases">
        <title>Labilibaculum sp. nov, a marine bacterium isolated from Antarctica.</title>
        <authorList>
            <person name="Dai W."/>
        </authorList>
    </citation>
    <scope>NUCLEOTIDE SEQUENCE [LARGE SCALE GENOMIC DNA]</scope>
    <source>
        <strain evidence="6 7">DW002</strain>
    </source>
</reference>
<feature type="domain" description="Histidine kinase" evidence="5">
    <location>
        <begin position="501"/>
        <end position="695"/>
    </location>
</feature>
<evidence type="ECO:0000256" key="4">
    <source>
        <dbReference type="SAM" id="Phobius"/>
    </source>
</evidence>
<evidence type="ECO:0000259" key="5">
    <source>
        <dbReference type="PROSITE" id="PS50109"/>
    </source>
</evidence>
<dbReference type="SUPFAM" id="SSF48452">
    <property type="entry name" value="TPR-like"/>
    <property type="match status" value="2"/>
</dbReference>
<keyword evidence="7" id="KW-1185">Reference proteome</keyword>
<keyword evidence="2 3" id="KW-0802">TPR repeat</keyword>
<dbReference type="PANTHER" id="PTHR45641">
    <property type="entry name" value="TETRATRICOPEPTIDE REPEAT PROTEIN (AFU_ORTHOLOGUE AFUA_6G03870)"/>
    <property type="match status" value="1"/>
</dbReference>
<dbReference type="InterPro" id="IPR003594">
    <property type="entry name" value="HATPase_dom"/>
</dbReference>